<dbReference type="KEGG" id="eao:BD94_3398"/>
<dbReference type="Proteomes" id="UP000028933">
    <property type="component" value="Chromosome"/>
</dbReference>
<dbReference type="EMBL" id="CP007547">
    <property type="protein sequence ID" value="AIL47173.1"/>
    <property type="molecule type" value="Genomic_DNA"/>
</dbReference>
<sequence length="266" mass="27643">MKKMSILAIALVMFQSCIKVKSGEGGVINFTDVKGTGPVTDKTYSGDFNSIEVSSGLDAEVIKSGTEKVIISAPSDLQDLILVENNGGDLHIHYKSGFRINLSTKNVKVKIFAKDFSSIKANSSADVIVKDKFTQDKMSIATSSSGSLEGDFEANSLDIKSNSSGSYKGNIWAVNAILGASSSGDIIVKGKVKDFSASASSSATINAKDVQAEKASLEASSSGDVLVSVTKEANASASSSGDVVIYKNGNPSINKSESSSGSVTIR</sequence>
<reference evidence="2" key="2">
    <citation type="journal article" date="2015" name="Genome Biol. Evol.">
        <title>Complete Genome Sequence and Transcriptomic Analysis of the Novel Pathogen Elizabethkingia anophelis in Response to Oxidative Stress.</title>
        <authorList>
            <person name="Li Y."/>
            <person name="Liu Y."/>
            <person name="Chew S.C."/>
            <person name="Tay M."/>
            <person name="Salido M.M."/>
            <person name="Teo J."/>
            <person name="Lauro F.M."/>
            <person name="Givskov M."/>
            <person name="Yang L."/>
        </authorList>
    </citation>
    <scope>NUCLEOTIDE SEQUENCE</scope>
    <source>
        <strain evidence="2">NUHP1</strain>
    </source>
</reference>
<evidence type="ECO:0000313" key="3">
    <source>
        <dbReference type="Proteomes" id="UP000028933"/>
    </source>
</evidence>
<dbReference type="STRING" id="1338011.BD94_3398"/>
<dbReference type="RefSeq" id="WP_024566016.1">
    <property type="nucleotide sequence ID" value="NZ_CP007547.1"/>
</dbReference>
<dbReference type="AlphaFoldDB" id="A0A077EL02"/>
<dbReference type="PROSITE" id="PS51257">
    <property type="entry name" value="PROKAR_LIPOPROTEIN"/>
    <property type="match status" value="1"/>
</dbReference>
<name>A0A077EL02_9FLAO</name>
<feature type="domain" description="Putative auto-transporter adhesin head GIN" evidence="1">
    <location>
        <begin position="47"/>
        <end position="248"/>
    </location>
</feature>
<evidence type="ECO:0000313" key="2">
    <source>
        <dbReference type="EMBL" id="AIL47173.1"/>
    </source>
</evidence>
<evidence type="ECO:0000259" key="1">
    <source>
        <dbReference type="Pfam" id="PF10988"/>
    </source>
</evidence>
<organism evidence="2 3">
    <name type="scientific">Elizabethkingia anophelis NUHP1</name>
    <dbReference type="NCBI Taxonomy" id="1338011"/>
    <lineage>
        <taxon>Bacteria</taxon>
        <taxon>Pseudomonadati</taxon>
        <taxon>Bacteroidota</taxon>
        <taxon>Flavobacteriia</taxon>
        <taxon>Flavobacteriales</taxon>
        <taxon>Weeksellaceae</taxon>
        <taxon>Elizabethkingia</taxon>
    </lineage>
</organism>
<dbReference type="Gene3D" id="2.160.20.120">
    <property type="match status" value="1"/>
</dbReference>
<reference evidence="2" key="1">
    <citation type="journal article" date="2013" name="Lancet">
        <title>First case of E anophelis outbreak in an intensive-care unit.</title>
        <authorList>
            <person name="Teo J."/>
            <person name="Tan S.Y."/>
            <person name="Tay M."/>
            <person name="Ding Y."/>
            <person name="Kjelleberg S."/>
            <person name="Givskov M."/>
            <person name="Lin R.T."/>
            <person name="Yang L."/>
        </authorList>
    </citation>
    <scope>NUCLEOTIDE SEQUENCE [LARGE SCALE GENOMIC DNA]</scope>
    <source>
        <strain evidence="2">NUHP1</strain>
    </source>
</reference>
<dbReference type="InterPro" id="IPR021255">
    <property type="entry name" value="DUF2807"/>
</dbReference>
<dbReference type="HOGENOM" id="CLU_1044832_0_0_10"/>
<dbReference type="Pfam" id="PF10988">
    <property type="entry name" value="DUF2807"/>
    <property type="match status" value="1"/>
</dbReference>
<gene>
    <name evidence="2" type="ORF">BD94_3398</name>
</gene>
<dbReference type="eggNOG" id="COG3595">
    <property type="taxonomic scope" value="Bacteria"/>
</dbReference>
<accession>A0A077EL02</accession>
<proteinExistence type="predicted"/>
<protein>
    <recommendedName>
        <fullName evidence="1">Putative auto-transporter adhesin head GIN domain-containing protein</fullName>
    </recommendedName>
</protein>